<feature type="transmembrane region" description="Helical" evidence="6">
    <location>
        <begin position="288"/>
        <end position="305"/>
    </location>
</feature>
<dbReference type="NCBIfam" id="TIGR00360">
    <property type="entry name" value="ComEC_N-term"/>
    <property type="match status" value="1"/>
</dbReference>
<dbReference type="GO" id="GO:0005886">
    <property type="term" value="C:plasma membrane"/>
    <property type="evidence" value="ECO:0007669"/>
    <property type="project" value="UniProtKB-SubCell"/>
</dbReference>
<dbReference type="Proteomes" id="UP000515913">
    <property type="component" value="Chromosome"/>
</dbReference>
<evidence type="ECO:0000259" key="7">
    <source>
        <dbReference type="Pfam" id="PF03772"/>
    </source>
</evidence>
<feature type="transmembrane region" description="Helical" evidence="6">
    <location>
        <begin position="20"/>
        <end position="39"/>
    </location>
</feature>
<name>A0A7G9GX14_9FUSO</name>
<accession>A0A7G9GX14</accession>
<proteinExistence type="predicted"/>
<protein>
    <submittedName>
        <fullName evidence="8">ComEC/Rec2 family competence protein</fullName>
    </submittedName>
</protein>
<gene>
    <name evidence="8" type="ORF">H9Q81_00460</name>
</gene>
<feature type="transmembrane region" description="Helical" evidence="6">
    <location>
        <begin position="373"/>
        <end position="394"/>
    </location>
</feature>
<keyword evidence="3 6" id="KW-0812">Transmembrane</keyword>
<dbReference type="InterPro" id="IPR052159">
    <property type="entry name" value="Competence_DNA_uptake"/>
</dbReference>
<reference evidence="8 9" key="1">
    <citation type="submission" date="2020-08" db="EMBL/GenBank/DDBJ databases">
        <authorList>
            <person name="Liu C."/>
            <person name="Sun Q."/>
        </authorList>
    </citation>
    <scope>NUCLEOTIDE SEQUENCE [LARGE SCALE GENOMIC DNA]</scope>
    <source>
        <strain evidence="8 9">NSJ-57</strain>
    </source>
</reference>
<dbReference type="KEGG" id="fho:H9Q81_00460"/>
<evidence type="ECO:0000313" key="8">
    <source>
        <dbReference type="EMBL" id="QNM15346.1"/>
    </source>
</evidence>
<organism evidence="8 9">
    <name type="scientific">Fusobacterium hominis</name>
    <dbReference type="NCBI Taxonomy" id="2764326"/>
    <lineage>
        <taxon>Bacteria</taxon>
        <taxon>Fusobacteriati</taxon>
        <taxon>Fusobacteriota</taxon>
        <taxon>Fusobacteriia</taxon>
        <taxon>Fusobacteriales</taxon>
        <taxon>Fusobacteriaceae</taxon>
        <taxon>Fusobacterium</taxon>
    </lineage>
</organism>
<dbReference type="EMBL" id="CP060637">
    <property type="protein sequence ID" value="QNM15346.1"/>
    <property type="molecule type" value="Genomic_DNA"/>
</dbReference>
<feature type="domain" description="ComEC/Rec2-related protein" evidence="7">
    <location>
        <begin position="171"/>
        <end position="433"/>
    </location>
</feature>
<sequence>MNVIYMISLEITFILLNLYLLPKNIAIFISVLTIILLTIFNNKNKIFIAIIPILFLIRSVYTIDFSNHLIGNTVTLNMQLYKEKGLIKEINGKFPTSISYTYITNLQNGLYNITGTIKNKAIKYNNTYYTLDIDNIKEIQENTLKLYFKNKANSLLKNSNFQLKKIYYAVVLGENQYLNKQLKDIFSYIGISHLMALSGFHIGLIILIVNFIISKFSLTKRKKNILLLLFITCYYMGITHSPSLTRAYIMGVIYLLGNILYENTTLPKSLCIAYIISLFFNPTYIQNISFKLSYIAVFIISYIYPIIKSMLNSKNKILHSFIFIITIQIFLLPVTLNEFGTIQILGFISNLIAVPIGSIFITISFIGLLLENIYLGFVVYPLIKISYLIFIKTINILNKIPLMTLKINNGFKSSLFYILYIGILCFLAFYMERKKEKITHEKIYKRTHIHQ</sequence>
<evidence type="ECO:0000256" key="2">
    <source>
        <dbReference type="ARBA" id="ARBA00022475"/>
    </source>
</evidence>
<dbReference type="Pfam" id="PF03772">
    <property type="entry name" value="Competence"/>
    <property type="match status" value="1"/>
</dbReference>
<feature type="transmembrane region" description="Helical" evidence="6">
    <location>
        <begin position="342"/>
        <end position="366"/>
    </location>
</feature>
<dbReference type="RefSeq" id="WP_187422909.1">
    <property type="nucleotide sequence ID" value="NZ_CP060637.1"/>
</dbReference>
<feature type="transmembrane region" description="Helical" evidence="6">
    <location>
        <begin position="225"/>
        <end position="256"/>
    </location>
</feature>
<keyword evidence="5 6" id="KW-0472">Membrane</keyword>
<evidence type="ECO:0000256" key="5">
    <source>
        <dbReference type="ARBA" id="ARBA00023136"/>
    </source>
</evidence>
<keyword evidence="2" id="KW-1003">Cell membrane</keyword>
<feature type="transmembrane region" description="Helical" evidence="6">
    <location>
        <begin position="185"/>
        <end position="213"/>
    </location>
</feature>
<evidence type="ECO:0000256" key="6">
    <source>
        <dbReference type="SAM" id="Phobius"/>
    </source>
</evidence>
<dbReference type="PANTHER" id="PTHR30619:SF7">
    <property type="entry name" value="BETA-LACTAMASE DOMAIN PROTEIN"/>
    <property type="match status" value="1"/>
</dbReference>
<evidence type="ECO:0000313" key="9">
    <source>
        <dbReference type="Proteomes" id="UP000515913"/>
    </source>
</evidence>
<evidence type="ECO:0000256" key="1">
    <source>
        <dbReference type="ARBA" id="ARBA00004651"/>
    </source>
</evidence>
<comment type="subcellular location">
    <subcellularLocation>
        <location evidence="1">Cell membrane</location>
        <topology evidence="1">Multi-pass membrane protein</topology>
    </subcellularLocation>
</comment>
<feature type="transmembrane region" description="Helical" evidence="6">
    <location>
        <begin position="414"/>
        <end position="431"/>
    </location>
</feature>
<keyword evidence="4 6" id="KW-1133">Transmembrane helix</keyword>
<keyword evidence="9" id="KW-1185">Reference proteome</keyword>
<dbReference type="PANTHER" id="PTHR30619">
    <property type="entry name" value="DNA INTERNALIZATION/COMPETENCE PROTEIN COMEC/REC2"/>
    <property type="match status" value="1"/>
</dbReference>
<evidence type="ECO:0000256" key="4">
    <source>
        <dbReference type="ARBA" id="ARBA00022989"/>
    </source>
</evidence>
<evidence type="ECO:0000256" key="3">
    <source>
        <dbReference type="ARBA" id="ARBA00022692"/>
    </source>
</evidence>
<dbReference type="InterPro" id="IPR004477">
    <property type="entry name" value="ComEC_N"/>
</dbReference>
<feature type="transmembrane region" description="Helical" evidence="6">
    <location>
        <begin position="46"/>
        <end position="63"/>
    </location>
</feature>
<dbReference type="AlphaFoldDB" id="A0A7G9GX14"/>
<feature type="transmembrane region" description="Helical" evidence="6">
    <location>
        <begin position="317"/>
        <end position="336"/>
    </location>
</feature>